<gene>
    <name evidence="2" type="ORF">ACFFUR_03660</name>
</gene>
<dbReference type="RefSeq" id="WP_290247435.1">
    <property type="nucleotide sequence ID" value="NZ_JAUFQT010000001.1"/>
</dbReference>
<evidence type="ECO:0000313" key="2">
    <source>
        <dbReference type="EMBL" id="MFB9210889.1"/>
    </source>
</evidence>
<accession>A0ABV5J248</accession>
<dbReference type="EMBL" id="JBHMEW010000011">
    <property type="protein sequence ID" value="MFB9210889.1"/>
    <property type="molecule type" value="Genomic_DNA"/>
</dbReference>
<reference evidence="2 3" key="1">
    <citation type="submission" date="2024-09" db="EMBL/GenBank/DDBJ databases">
        <authorList>
            <person name="Sun Q."/>
            <person name="Mori K."/>
        </authorList>
    </citation>
    <scope>NUCLEOTIDE SEQUENCE [LARGE SCALE GENOMIC DNA]</scope>
    <source>
        <strain evidence="2 3">CECT 7682</strain>
    </source>
</reference>
<keyword evidence="3" id="KW-1185">Reference proteome</keyword>
<proteinExistence type="predicted"/>
<protein>
    <submittedName>
        <fullName evidence="2">Uncharacterized protein</fullName>
    </submittedName>
</protein>
<comment type="caution">
    <text evidence="2">The sequence shown here is derived from an EMBL/GenBank/DDBJ whole genome shotgun (WGS) entry which is preliminary data.</text>
</comment>
<keyword evidence="1" id="KW-0472">Membrane</keyword>
<sequence>MKDPIHQLSGIFIILLQCIAALLCVLFLLLGLLAFNGLDFVNLILKIIDEPYRIHSDQVWFAGFLFMGKAFLSLIAFIVFTYLKKVINKEMTSGPPFHKLP</sequence>
<evidence type="ECO:0000256" key="1">
    <source>
        <dbReference type="SAM" id="Phobius"/>
    </source>
</evidence>
<dbReference type="Proteomes" id="UP001589654">
    <property type="component" value="Unassembled WGS sequence"/>
</dbReference>
<feature type="transmembrane region" description="Helical" evidence="1">
    <location>
        <begin position="12"/>
        <end position="35"/>
    </location>
</feature>
<keyword evidence="1" id="KW-0812">Transmembrane</keyword>
<feature type="transmembrane region" description="Helical" evidence="1">
    <location>
        <begin position="59"/>
        <end position="83"/>
    </location>
</feature>
<evidence type="ECO:0000313" key="3">
    <source>
        <dbReference type="Proteomes" id="UP001589654"/>
    </source>
</evidence>
<name>A0ABV5J248_9BACT</name>
<keyword evidence="1" id="KW-1133">Transmembrane helix</keyword>
<organism evidence="2 3">
    <name type="scientific">Echinicola jeungdonensis</name>
    <dbReference type="NCBI Taxonomy" id="709343"/>
    <lineage>
        <taxon>Bacteria</taxon>
        <taxon>Pseudomonadati</taxon>
        <taxon>Bacteroidota</taxon>
        <taxon>Cytophagia</taxon>
        <taxon>Cytophagales</taxon>
        <taxon>Cyclobacteriaceae</taxon>
        <taxon>Echinicola</taxon>
    </lineage>
</organism>